<evidence type="ECO:0000256" key="4">
    <source>
        <dbReference type="ARBA" id="ARBA00022989"/>
    </source>
</evidence>
<dbReference type="RefSeq" id="WP_115363582.1">
    <property type="nucleotide sequence ID" value="NZ_QDKL01000003.1"/>
</dbReference>
<feature type="region of interest" description="Disordered" evidence="6">
    <location>
        <begin position="92"/>
        <end position="135"/>
    </location>
</feature>
<protein>
    <submittedName>
        <fullName evidence="8">Prepilin-type N-terminal cleavage/methylation domain-containing protein</fullName>
    </submittedName>
</protein>
<dbReference type="NCBIfam" id="TIGR02532">
    <property type="entry name" value="IV_pilin_GFxxxE"/>
    <property type="match status" value="1"/>
</dbReference>
<evidence type="ECO:0000256" key="6">
    <source>
        <dbReference type="SAM" id="MobiDB-lite"/>
    </source>
</evidence>
<feature type="compositionally biased region" description="Low complexity" evidence="6">
    <location>
        <begin position="95"/>
        <end position="125"/>
    </location>
</feature>
<dbReference type="EMBL" id="QDKL01000003">
    <property type="protein sequence ID" value="RZF21102.1"/>
    <property type="molecule type" value="Genomic_DNA"/>
</dbReference>
<accession>A0ABY0IEP5</accession>
<dbReference type="InterPro" id="IPR051621">
    <property type="entry name" value="T2SS_protein_J"/>
</dbReference>
<sequence length="311" mass="35974">MVYKRDEKILANKAGFTLIEVLIAIAILSFLMTAIYQIVDSSATTNDRITSEDRERLQLEIGLMRIQRDLELIHSPLYFESQKSEDNKLFAKTYQQSQRSSTSGSQLGSGQPGSQTQGQSQSQTQNTNPPVMTSHLYQNKNFDNLSSSNIPIPILINEEKGSLIFMTSANRRLIKNSKQSNLIWVRYRVVTTETSGVDEEEKNKEAPYSLTRTVISQNLYDTELDWEDAKEYAVINNLRDFYFEFYSPEKEKFVASLKELNKLRNTPRLIKLNLDYVSKNGDEFEIERTVRVLWPTFDTTEDLKEKYEVKK</sequence>
<evidence type="ECO:0000256" key="2">
    <source>
        <dbReference type="ARBA" id="ARBA00022481"/>
    </source>
</evidence>
<dbReference type="PANTHER" id="PTHR39583">
    <property type="entry name" value="TYPE II SECRETION SYSTEM PROTEIN J-RELATED"/>
    <property type="match status" value="1"/>
</dbReference>
<evidence type="ECO:0000256" key="5">
    <source>
        <dbReference type="ARBA" id="ARBA00023136"/>
    </source>
</evidence>
<organism evidence="8 9">
    <name type="scientific">Halobacteriovorax vibrionivorans</name>
    <dbReference type="NCBI Taxonomy" id="2152716"/>
    <lineage>
        <taxon>Bacteria</taxon>
        <taxon>Pseudomonadati</taxon>
        <taxon>Bdellovibrionota</taxon>
        <taxon>Bacteriovoracia</taxon>
        <taxon>Bacteriovoracales</taxon>
        <taxon>Halobacteriovoraceae</taxon>
        <taxon>Halobacteriovorax</taxon>
    </lineage>
</organism>
<dbReference type="Proteomes" id="UP000443582">
    <property type="component" value="Unassembled WGS sequence"/>
</dbReference>
<keyword evidence="5 7" id="KW-0472">Membrane</keyword>
<comment type="subcellular location">
    <subcellularLocation>
        <location evidence="1">Membrane</location>
        <topology evidence="1">Single-pass membrane protein</topology>
    </subcellularLocation>
</comment>
<dbReference type="InterPro" id="IPR012902">
    <property type="entry name" value="N_methyl_site"/>
</dbReference>
<dbReference type="PROSITE" id="PS00409">
    <property type="entry name" value="PROKAR_NTER_METHYL"/>
    <property type="match status" value="1"/>
</dbReference>
<proteinExistence type="predicted"/>
<feature type="compositionally biased region" description="Polar residues" evidence="6">
    <location>
        <begin position="126"/>
        <end position="135"/>
    </location>
</feature>
<gene>
    <name evidence="8" type="ORF">DAY19_14070</name>
</gene>
<evidence type="ECO:0000313" key="8">
    <source>
        <dbReference type="EMBL" id="RZF21102.1"/>
    </source>
</evidence>
<comment type="caution">
    <text evidence="8">The sequence shown here is derived from an EMBL/GenBank/DDBJ whole genome shotgun (WGS) entry which is preliminary data.</text>
</comment>
<name>A0ABY0IEP5_9BACT</name>
<evidence type="ECO:0000256" key="7">
    <source>
        <dbReference type="SAM" id="Phobius"/>
    </source>
</evidence>
<reference evidence="9" key="1">
    <citation type="journal article" date="2019" name="Int. J. Syst. Evol. Microbiol.">
        <title>Halobacteriovorax valvorus sp. nov., a novel prokaryotic predator isolated from coastal seawater of China.</title>
        <authorList>
            <person name="Chen M.-X."/>
        </authorList>
    </citation>
    <scope>NUCLEOTIDE SEQUENCE [LARGE SCALE GENOMIC DNA]</scope>
    <source>
        <strain evidence="9">BL9</strain>
    </source>
</reference>
<feature type="transmembrane region" description="Helical" evidence="7">
    <location>
        <begin position="21"/>
        <end position="39"/>
    </location>
</feature>
<evidence type="ECO:0000256" key="1">
    <source>
        <dbReference type="ARBA" id="ARBA00004167"/>
    </source>
</evidence>
<dbReference type="Pfam" id="PF07963">
    <property type="entry name" value="N_methyl"/>
    <property type="match status" value="1"/>
</dbReference>
<keyword evidence="2" id="KW-0488">Methylation</keyword>
<dbReference type="PANTHER" id="PTHR39583:SF2">
    <property type="entry name" value="TYPE II SECRETION SYSTEM PROTEIN J"/>
    <property type="match status" value="1"/>
</dbReference>
<keyword evidence="4 7" id="KW-1133">Transmembrane helix</keyword>
<keyword evidence="9" id="KW-1185">Reference proteome</keyword>
<evidence type="ECO:0000313" key="9">
    <source>
        <dbReference type="Proteomes" id="UP000443582"/>
    </source>
</evidence>
<evidence type="ECO:0000256" key="3">
    <source>
        <dbReference type="ARBA" id="ARBA00022692"/>
    </source>
</evidence>
<keyword evidence="3 7" id="KW-0812">Transmembrane</keyword>